<proteinExistence type="predicted"/>
<protein>
    <recommendedName>
        <fullName evidence="9">RecA family profile 1 domain-containing protein</fullName>
    </recommendedName>
</protein>
<dbReference type="InterPro" id="IPR029058">
    <property type="entry name" value="AB_hydrolase_fold"/>
</dbReference>
<dbReference type="GO" id="GO:0005657">
    <property type="term" value="C:replication fork"/>
    <property type="evidence" value="ECO:0007669"/>
    <property type="project" value="TreeGrafter"/>
</dbReference>
<gene>
    <name evidence="7" type="ORF">D9757_004081</name>
</gene>
<dbReference type="Gene3D" id="3.40.50.300">
    <property type="entry name" value="P-loop containing nucleotide triphosphate hydrolases"/>
    <property type="match status" value="1"/>
</dbReference>
<evidence type="ECO:0000313" key="8">
    <source>
        <dbReference type="Proteomes" id="UP000518752"/>
    </source>
</evidence>
<dbReference type="Proteomes" id="UP000518752">
    <property type="component" value="Unassembled WGS sequence"/>
</dbReference>
<dbReference type="EMBL" id="JAACJN010000021">
    <property type="protein sequence ID" value="KAF5389588.1"/>
    <property type="molecule type" value="Genomic_DNA"/>
</dbReference>
<dbReference type="Gene3D" id="3.40.50.1820">
    <property type="entry name" value="alpha/beta hydrolase"/>
    <property type="match status" value="1"/>
</dbReference>
<dbReference type="GO" id="GO:0000707">
    <property type="term" value="P:meiotic DNA recombinase assembly"/>
    <property type="evidence" value="ECO:0007669"/>
    <property type="project" value="TreeGrafter"/>
</dbReference>
<keyword evidence="2" id="KW-0547">Nucleotide-binding</keyword>
<reference evidence="7 8" key="1">
    <citation type="journal article" date="2020" name="ISME J.">
        <title>Uncovering the hidden diversity of litter-decomposition mechanisms in mushroom-forming fungi.</title>
        <authorList>
            <person name="Floudas D."/>
            <person name="Bentzer J."/>
            <person name="Ahren D."/>
            <person name="Johansson T."/>
            <person name="Persson P."/>
            <person name="Tunlid A."/>
        </authorList>
    </citation>
    <scope>NUCLEOTIDE SEQUENCE [LARGE SCALE GENOMIC DNA]</scope>
    <source>
        <strain evidence="7 8">CBS 406.79</strain>
    </source>
</reference>
<name>A0A8H5MD44_9AGAR</name>
<organism evidence="7 8">
    <name type="scientific">Collybiopsis confluens</name>
    <dbReference type="NCBI Taxonomy" id="2823264"/>
    <lineage>
        <taxon>Eukaryota</taxon>
        <taxon>Fungi</taxon>
        <taxon>Dikarya</taxon>
        <taxon>Basidiomycota</taxon>
        <taxon>Agaricomycotina</taxon>
        <taxon>Agaricomycetes</taxon>
        <taxon>Agaricomycetidae</taxon>
        <taxon>Agaricales</taxon>
        <taxon>Marasmiineae</taxon>
        <taxon>Omphalotaceae</taxon>
        <taxon>Collybiopsis</taxon>
    </lineage>
</organism>
<evidence type="ECO:0000256" key="6">
    <source>
        <dbReference type="ARBA" id="ARBA00023242"/>
    </source>
</evidence>
<keyword evidence="5" id="KW-0234">DNA repair</keyword>
<keyword evidence="8" id="KW-1185">Reference proteome</keyword>
<evidence type="ECO:0000256" key="3">
    <source>
        <dbReference type="ARBA" id="ARBA00022763"/>
    </source>
</evidence>
<dbReference type="GO" id="GO:0033063">
    <property type="term" value="C:Rad51B-Rad51C-Rad51D-XRCC2 complex"/>
    <property type="evidence" value="ECO:0007669"/>
    <property type="project" value="TreeGrafter"/>
</dbReference>
<dbReference type="InterPro" id="IPR052093">
    <property type="entry name" value="HR_Repair_Mediator"/>
</dbReference>
<dbReference type="GO" id="GO:0033065">
    <property type="term" value="C:Rad51C-XRCC3 complex"/>
    <property type="evidence" value="ECO:0007669"/>
    <property type="project" value="TreeGrafter"/>
</dbReference>
<dbReference type="PANTHER" id="PTHR46239">
    <property type="entry name" value="DNA REPAIR PROTEIN RAD51 HOMOLOG 3 RAD51C"/>
    <property type="match status" value="1"/>
</dbReference>
<dbReference type="PANTHER" id="PTHR46239:SF1">
    <property type="entry name" value="DNA REPAIR PROTEIN RAD51 HOMOLOG 3"/>
    <property type="match status" value="1"/>
</dbReference>
<comment type="caution">
    <text evidence="7">The sequence shown here is derived from an EMBL/GenBank/DDBJ whole genome shotgun (WGS) entry which is preliminary data.</text>
</comment>
<evidence type="ECO:0000256" key="4">
    <source>
        <dbReference type="ARBA" id="ARBA00022840"/>
    </source>
</evidence>
<evidence type="ECO:0000256" key="1">
    <source>
        <dbReference type="ARBA" id="ARBA00004123"/>
    </source>
</evidence>
<dbReference type="SUPFAM" id="SSF53474">
    <property type="entry name" value="alpha/beta-Hydrolases"/>
    <property type="match status" value="1"/>
</dbReference>
<sequence>MNPLQPLSSLPIPPSSLSTLTRAGYHTLNDIPHCDSASQLEAALKLPLEASRAIYSSSQRQNAIRTLPATQSAAAMIGSSMQKSRVNPTNCPPVDALLGGGLMEGHILDISGPPGSPKDLILLNLVRSCVETRKKVLFVDCQDMCGPHLIADFIQNVPRATEMISYIKISDLTDFMIFIHNLPSYANIFLLAISCMSFPLQNVGRMPSPLRNSVSEKIRQIFTKLCTDQNVTIAVTSQLATRMFTADGSPGTFDTAGAKGVMVPQLGSNNLLAVDSIQSNSFLGSAYFPSGRTSRLLVALNGPDTGFYTFHVYTPTCSGSGGSGCSDEGISDNVDKAKSATESLKKQRYEWSVFKSYFRGLVGFWLLQLDGLRCNAPSLSRCGYVIVDINWTTNSSDVNFGHACYERHAGLVEILADPAAARFDNPGLRNLVTLDLRAHGFTQRSIPDDYGPEIAAEDVDVLKILPCHIPGLSMGSIVALELAINHERVYSHCFYFPLGNWKRYDFETAEGRKAIHDAWVEAFKAEQTDDEVMRYSISGAIQKPASTDARVAVN</sequence>
<evidence type="ECO:0008006" key="9">
    <source>
        <dbReference type="Google" id="ProtNLM"/>
    </source>
</evidence>
<evidence type="ECO:0000256" key="2">
    <source>
        <dbReference type="ARBA" id="ARBA00022741"/>
    </source>
</evidence>
<accession>A0A8H5MD44</accession>
<dbReference type="SUPFAM" id="SSF52540">
    <property type="entry name" value="P-loop containing nucleoside triphosphate hydrolases"/>
    <property type="match status" value="1"/>
</dbReference>
<keyword evidence="6" id="KW-0539">Nucleus</keyword>
<dbReference type="GO" id="GO:0007131">
    <property type="term" value="P:reciprocal meiotic recombination"/>
    <property type="evidence" value="ECO:0007669"/>
    <property type="project" value="TreeGrafter"/>
</dbReference>
<keyword evidence="3" id="KW-0227">DNA damage</keyword>
<evidence type="ECO:0000313" key="7">
    <source>
        <dbReference type="EMBL" id="KAF5389588.1"/>
    </source>
</evidence>
<keyword evidence="4" id="KW-0067">ATP-binding</keyword>
<dbReference type="GO" id="GO:0000400">
    <property type="term" value="F:four-way junction DNA binding"/>
    <property type="evidence" value="ECO:0007669"/>
    <property type="project" value="TreeGrafter"/>
</dbReference>
<dbReference type="AlphaFoldDB" id="A0A8H5MD44"/>
<evidence type="ECO:0000256" key="5">
    <source>
        <dbReference type="ARBA" id="ARBA00023204"/>
    </source>
</evidence>
<dbReference type="InterPro" id="IPR027417">
    <property type="entry name" value="P-loop_NTPase"/>
</dbReference>
<comment type="subcellular location">
    <subcellularLocation>
        <location evidence="1">Nucleus</location>
    </subcellularLocation>
</comment>
<dbReference type="OrthoDB" id="5957327at2759"/>
<dbReference type="GO" id="GO:0008821">
    <property type="term" value="F:crossover junction DNA endonuclease activity"/>
    <property type="evidence" value="ECO:0007669"/>
    <property type="project" value="TreeGrafter"/>
</dbReference>
<dbReference type="GO" id="GO:0005524">
    <property type="term" value="F:ATP binding"/>
    <property type="evidence" value="ECO:0007669"/>
    <property type="project" value="UniProtKB-KW"/>
</dbReference>